<dbReference type="eggNOG" id="COG0176">
    <property type="taxonomic scope" value="Bacteria"/>
</dbReference>
<dbReference type="Gene3D" id="3.20.20.70">
    <property type="entry name" value="Aldolase class I"/>
    <property type="match status" value="1"/>
</dbReference>
<dbReference type="EMBL" id="HF951689">
    <property type="protein sequence ID" value="CCW34134.1"/>
    <property type="molecule type" value="Genomic_DNA"/>
</dbReference>
<evidence type="ECO:0000313" key="3">
    <source>
        <dbReference type="Proteomes" id="UP000014227"/>
    </source>
</evidence>
<keyword evidence="1" id="KW-0704">Schiff base</keyword>
<dbReference type="OrthoDB" id="140919at2"/>
<dbReference type="InterPro" id="IPR013785">
    <property type="entry name" value="Aldolase_TIM"/>
</dbReference>
<dbReference type="GO" id="GO:0004801">
    <property type="term" value="F:transaldolase activity"/>
    <property type="evidence" value="ECO:0007669"/>
    <property type="project" value="UniProtKB-EC"/>
</dbReference>
<dbReference type="KEGG" id="ccz:CCALI_00297"/>
<name>S0ESG0_CHTCT</name>
<dbReference type="InParanoid" id="S0ESG0"/>
<keyword evidence="2" id="KW-0808">Transferase</keyword>
<organism evidence="2 3">
    <name type="scientific">Chthonomonas calidirosea (strain DSM 23976 / ICMP 18418 / T49)</name>
    <dbReference type="NCBI Taxonomy" id="1303518"/>
    <lineage>
        <taxon>Bacteria</taxon>
        <taxon>Bacillati</taxon>
        <taxon>Armatimonadota</taxon>
        <taxon>Chthonomonadia</taxon>
        <taxon>Chthonomonadales</taxon>
        <taxon>Chthonomonadaceae</taxon>
        <taxon>Chthonomonas</taxon>
    </lineage>
</organism>
<accession>S0ESG0</accession>
<protein>
    <submittedName>
        <fullName evidence="2">Transaldolase</fullName>
        <ecNumber evidence="2">2.2.1.2</ecNumber>
    </submittedName>
</protein>
<dbReference type="STRING" id="454171.CP488_00860"/>
<dbReference type="GO" id="GO:0005975">
    <property type="term" value="P:carbohydrate metabolic process"/>
    <property type="evidence" value="ECO:0007669"/>
    <property type="project" value="InterPro"/>
</dbReference>
<dbReference type="PATRIC" id="fig|1303518.3.peg.302"/>
<proteinExistence type="predicted"/>
<dbReference type="InterPro" id="IPR001585">
    <property type="entry name" value="TAL/FSA"/>
</dbReference>
<keyword evidence="3" id="KW-1185">Reference proteome</keyword>
<sequence length="423" mass="47064">MATISLSDMTRREALVAELATQVKNPPARVGDVASDPALAKLRQLGTQLWMDTGDLEAARKLWRQEFSALTTNNTLANQVVQTGIMDEDIKEAARRIRDVEPGVAPDDLVMDIGFVINCHIALRLVSAFDAFVSVELHPSIAHDIEKTVRYAQRYYAVHPERFIVKIPMTPEGFCAVARARAEGIPINYTLGFSARQNYLATLLSKPNYCNVFLGRLNSVVADNHLGDGRFVGEKATLASQRVVRELREHHPDIPTRQIAASMRSGEQLLTLAGVDVYTAPPKAVEEFYAAHPRPESIESCLNKDYEVHLNPGADAETHRQLELLWTVDDAFKAFAKELAARGGVHLTGNDLRQADRDHGTRLFSNFTSEEQQAIREKGKIPDFARWKGRASLDDLMTEAALQSFIVDQEALDARIRKLIAEA</sequence>
<evidence type="ECO:0000256" key="1">
    <source>
        <dbReference type="ARBA" id="ARBA00023270"/>
    </source>
</evidence>
<dbReference type="EC" id="2.2.1.2" evidence="2"/>
<dbReference type="Pfam" id="PF00923">
    <property type="entry name" value="TAL_FSA"/>
    <property type="match status" value="1"/>
</dbReference>
<gene>
    <name evidence="2" type="ORF">CCALI_00297</name>
</gene>
<reference evidence="3" key="1">
    <citation type="submission" date="2013-03" db="EMBL/GenBank/DDBJ databases">
        <title>Genome sequence of Chthonomonas calidirosea, the first sequenced genome from the Armatimonadetes phylum (formally candidate division OP10).</title>
        <authorList>
            <person name="Lee K.C.Y."/>
            <person name="Morgan X.C."/>
            <person name="Dunfield P.F."/>
            <person name="Tamas I."/>
            <person name="Houghton K.M."/>
            <person name="Vyssotski M."/>
            <person name="Ryan J.L.J."/>
            <person name="Lagutin K."/>
            <person name="McDonald I.R."/>
            <person name="Stott M.B."/>
        </authorList>
    </citation>
    <scope>NUCLEOTIDE SEQUENCE [LARGE SCALE GENOMIC DNA]</scope>
    <source>
        <strain evidence="3">DSM 23976 / ICMP 18418 / T49</strain>
    </source>
</reference>
<dbReference type="PANTHER" id="PTHR10683">
    <property type="entry name" value="TRANSALDOLASE"/>
    <property type="match status" value="1"/>
</dbReference>
<evidence type="ECO:0000313" key="2">
    <source>
        <dbReference type="EMBL" id="CCW34134.1"/>
    </source>
</evidence>
<dbReference type="Proteomes" id="UP000014227">
    <property type="component" value="Chromosome I"/>
</dbReference>
<dbReference type="AlphaFoldDB" id="S0ESG0"/>
<dbReference type="HOGENOM" id="CLU_660274_0_0_0"/>
<dbReference type="SUPFAM" id="SSF51569">
    <property type="entry name" value="Aldolase"/>
    <property type="match status" value="1"/>
</dbReference>
<dbReference type="RefSeq" id="WP_016481697.1">
    <property type="nucleotide sequence ID" value="NC_021487.1"/>
</dbReference>